<dbReference type="PROSITE" id="PS51450">
    <property type="entry name" value="LRR"/>
    <property type="match status" value="9"/>
</dbReference>
<keyword evidence="2" id="KW-1003">Cell membrane</keyword>
<evidence type="ECO:0000313" key="10">
    <source>
        <dbReference type="Proteomes" id="UP000694846"/>
    </source>
</evidence>
<dbReference type="EMBL" id="GGMS01013316">
    <property type="protein sequence ID" value="MBY82519.1"/>
    <property type="molecule type" value="Transcribed_RNA"/>
</dbReference>
<keyword evidence="4 8" id="KW-0732">Signal</keyword>
<dbReference type="Pfam" id="PF13306">
    <property type="entry name" value="LRR_5"/>
    <property type="match status" value="2"/>
</dbReference>
<dbReference type="SUPFAM" id="SSF52058">
    <property type="entry name" value="L domain-like"/>
    <property type="match status" value="4"/>
</dbReference>
<feature type="region of interest" description="Disordered" evidence="7">
    <location>
        <begin position="398"/>
        <end position="425"/>
    </location>
</feature>
<dbReference type="InterPro" id="IPR050328">
    <property type="entry name" value="Dev_Immune_Receptor"/>
</dbReference>
<evidence type="ECO:0000256" key="7">
    <source>
        <dbReference type="SAM" id="MobiDB-lite"/>
    </source>
</evidence>
<reference evidence="9" key="1">
    <citation type="submission" date="2018-04" db="EMBL/GenBank/DDBJ databases">
        <title>Transcriptome assembly of Sipha flava.</title>
        <authorList>
            <person name="Scully E.D."/>
            <person name="Geib S.M."/>
            <person name="Palmer N.A."/>
            <person name="Koch K."/>
            <person name="Bradshaw J."/>
            <person name="Heng-Moss T."/>
            <person name="Sarath G."/>
        </authorList>
    </citation>
    <scope>NUCLEOTIDE SEQUENCE</scope>
</reference>
<sequence length="1318" mass="151807">MAFIYIGYALMIFKLLVMLWMSSIGAESITQDYQPCTFNPLCSCTKSYDSLGEVHCVDVYFPRIPPAINRSRLSTLHLRNNDLDSIEPYFLVNTGLYKMTIQDNPLTYLNDDSLYGLEYSLWELELVGTLLTYVPTKAIRILQKLKILNLSGNQISEIKMGDWNGLEKSLKVLKLSNNALTYLPHRAFDNLGLLENLDLSGNMISEIHINAFQDGPLTLYRLNLADNLLKFIPYLHLSSSAMKFLKYLDVSYNLIESTKGPISTVSPRGARRKFFLDELHLEYNHIKTLEQHSLQHFEAINKTYFDGNPITHIQDGAFQNTKIRELYMIDCNIYNVSMEAFKGLETYLHTLDVSNNNITEFPVWKLQQNFNMLMKLGLRDNKIKHLFPIHDVEPLKNMKSNEKKKIKDKAVDREENRENSKENENHHEFYSLQDFDFSGMKNGPFQINSINGFKYLRRLSLSKMITSSLEPDMFANFTIDMEELQITGSDLKIIRAHAFKHIHGLKYLDLSDNMINVLDSDAFKEIGHSLQYLKMSHAFAPSFKLIPGDAFRYLSNLKYMELSNNYLQYLRESTFLFQTNLRTLKLQDCMVEYLHKGTFQSTSHSLLEEIYLSFNMIKKIEEGTFDDLQSLGKIHIDENRINRIEKHAFTNMERLRWLILRGNQIEKLDIEAFQNLPYLQELDLAYNHIKNMDFTFLDQVGMLSYFRMNVSHNLLSKLSSNSNFSTKDYYIQSNIRVLDISYNSIKSIEDKYFSPMESSLSYLHMSFNNMWQLSRNVFGNLYNLIWLDIGHNHITEVGFDSLRGSKKLQVIIMNHNHLVDLPNDLFKGFTELRLADFSYNKIRVLPDMFFTEDNLEVLNMAHNELSRMPVLSFAVNSASILCDMNLSFNSITALPVFEMFSRFKSLKRLNLAGNRLVHLEDSNFASLIHLTYLDISHNNALVFENRGRMFLGLEQSLQHLKLNNVSLTFLPELSLPSLLNLDLSRNQISTVSPDRASNLSSLRSLDLSHNELIGFPSIIMNLPELNYLNLANNDIYDLNNSTLNMGVQKLISLDISYLPLVSFETGALNKMVSLQTLVISTFVGIKDFNIPSVISDIHSLRNLNLKVDKLSRMGKEFNGLFPYKLRNLTISGKALHGLISNNIFQGLRYPNLNLTIFNTSLDMISADIFRHMGIVRNISIDIRNNSLKSFGNPSTSSLPNQHGQTFLTSLKVSGNPWICDCNIGWMEVWHRKKRQFLCNHEDSSPAPSNRFRDIEHYSTSKSTCLISDEDLKLATCADKKKPLAEAFKNDIECGWGTASKYEAKFTIVIALIMTYILI</sequence>
<feature type="chain" id="PRO_5044579316" evidence="8">
    <location>
        <begin position="27"/>
        <end position="1318"/>
    </location>
</feature>
<evidence type="ECO:0000256" key="6">
    <source>
        <dbReference type="ARBA" id="ARBA00023136"/>
    </source>
</evidence>
<name>A0A2S2QXL6_9HEMI</name>
<gene>
    <name evidence="9" type="primary">chp_0</name>
    <name evidence="11" type="synonym">LOC112692130</name>
    <name evidence="9" type="ORF">g.3283</name>
</gene>
<dbReference type="GO" id="GO:0005615">
    <property type="term" value="C:extracellular space"/>
    <property type="evidence" value="ECO:0007669"/>
    <property type="project" value="TreeGrafter"/>
</dbReference>
<keyword evidence="3" id="KW-0433">Leucine-rich repeat</keyword>
<dbReference type="PRINTS" id="PR00019">
    <property type="entry name" value="LEURICHRPT"/>
</dbReference>
<dbReference type="RefSeq" id="XP_025422482.1">
    <property type="nucleotide sequence ID" value="XM_025566697.1"/>
</dbReference>
<organism evidence="9">
    <name type="scientific">Sipha flava</name>
    <name type="common">yellow sugarcane aphid</name>
    <dbReference type="NCBI Taxonomy" id="143950"/>
    <lineage>
        <taxon>Eukaryota</taxon>
        <taxon>Metazoa</taxon>
        <taxon>Ecdysozoa</taxon>
        <taxon>Arthropoda</taxon>
        <taxon>Hexapoda</taxon>
        <taxon>Insecta</taxon>
        <taxon>Pterygota</taxon>
        <taxon>Neoptera</taxon>
        <taxon>Paraneoptera</taxon>
        <taxon>Hemiptera</taxon>
        <taxon>Sternorrhyncha</taxon>
        <taxon>Aphidomorpha</taxon>
        <taxon>Aphidoidea</taxon>
        <taxon>Aphididae</taxon>
        <taxon>Sipha</taxon>
    </lineage>
</organism>
<accession>A0A2S2QXL6</accession>
<dbReference type="InterPro" id="IPR003591">
    <property type="entry name" value="Leu-rich_rpt_typical-subtyp"/>
</dbReference>
<reference evidence="11" key="2">
    <citation type="submission" date="2025-04" db="UniProtKB">
        <authorList>
            <consortium name="RefSeq"/>
        </authorList>
    </citation>
    <scope>IDENTIFICATION</scope>
    <source>
        <tissue evidence="11">Whole body</tissue>
    </source>
</reference>
<dbReference type="SMART" id="SM00365">
    <property type="entry name" value="LRR_SD22"/>
    <property type="match status" value="8"/>
</dbReference>
<dbReference type="GO" id="GO:0048468">
    <property type="term" value="P:cell development"/>
    <property type="evidence" value="ECO:0007669"/>
    <property type="project" value="UniProtKB-ARBA"/>
</dbReference>
<evidence type="ECO:0000256" key="3">
    <source>
        <dbReference type="ARBA" id="ARBA00022614"/>
    </source>
</evidence>
<dbReference type="GO" id="GO:0031012">
    <property type="term" value="C:extracellular matrix"/>
    <property type="evidence" value="ECO:0007669"/>
    <property type="project" value="TreeGrafter"/>
</dbReference>
<dbReference type="OrthoDB" id="1111193at2759"/>
<evidence type="ECO:0000256" key="2">
    <source>
        <dbReference type="ARBA" id="ARBA00022475"/>
    </source>
</evidence>
<dbReference type="SMART" id="SM00369">
    <property type="entry name" value="LRR_TYP"/>
    <property type="match status" value="23"/>
</dbReference>
<comment type="subcellular location">
    <subcellularLocation>
        <location evidence="1">Cell membrane</location>
    </subcellularLocation>
</comment>
<evidence type="ECO:0000256" key="8">
    <source>
        <dbReference type="SAM" id="SignalP"/>
    </source>
</evidence>
<dbReference type="FunFam" id="3.80.10.10:FF:001167">
    <property type="entry name" value="Chaoptin"/>
    <property type="match status" value="1"/>
</dbReference>
<dbReference type="InterPro" id="IPR001611">
    <property type="entry name" value="Leu-rich_rpt"/>
</dbReference>
<protein>
    <submittedName>
        <fullName evidence="9 11">Chaoptin</fullName>
    </submittedName>
</protein>
<dbReference type="Proteomes" id="UP000694846">
    <property type="component" value="Unplaced"/>
</dbReference>
<dbReference type="PANTHER" id="PTHR24373">
    <property type="entry name" value="SLIT RELATED LEUCINE-RICH REPEAT NEURONAL PROTEIN"/>
    <property type="match status" value="1"/>
</dbReference>
<evidence type="ECO:0000313" key="9">
    <source>
        <dbReference type="EMBL" id="MBY82519.1"/>
    </source>
</evidence>
<evidence type="ECO:0000256" key="1">
    <source>
        <dbReference type="ARBA" id="ARBA00004236"/>
    </source>
</evidence>
<evidence type="ECO:0000313" key="11">
    <source>
        <dbReference type="RefSeq" id="XP_025422482.1"/>
    </source>
</evidence>
<dbReference type="PANTHER" id="PTHR24373:SF370">
    <property type="entry name" value="FISH-LIPS, ISOFORM E"/>
    <property type="match status" value="1"/>
</dbReference>
<dbReference type="Pfam" id="PF13855">
    <property type="entry name" value="LRR_8"/>
    <property type="match status" value="5"/>
</dbReference>
<keyword evidence="6" id="KW-0472">Membrane</keyword>
<feature type="signal peptide" evidence="8">
    <location>
        <begin position="1"/>
        <end position="26"/>
    </location>
</feature>
<dbReference type="FunFam" id="3.80.10.10:FF:001164">
    <property type="entry name" value="GH01279p"/>
    <property type="match status" value="1"/>
</dbReference>
<evidence type="ECO:0000256" key="5">
    <source>
        <dbReference type="ARBA" id="ARBA00022737"/>
    </source>
</evidence>
<dbReference type="Gene3D" id="3.80.10.10">
    <property type="entry name" value="Ribonuclease Inhibitor"/>
    <property type="match status" value="7"/>
</dbReference>
<keyword evidence="10" id="KW-1185">Reference proteome</keyword>
<dbReference type="InterPro" id="IPR032675">
    <property type="entry name" value="LRR_dom_sf"/>
</dbReference>
<dbReference type="GO" id="GO:0005886">
    <property type="term" value="C:plasma membrane"/>
    <property type="evidence" value="ECO:0007669"/>
    <property type="project" value="UniProtKB-SubCell"/>
</dbReference>
<dbReference type="InterPro" id="IPR026906">
    <property type="entry name" value="LRR_5"/>
</dbReference>
<proteinExistence type="predicted"/>
<dbReference type="SMART" id="SM00364">
    <property type="entry name" value="LRR_BAC"/>
    <property type="match status" value="7"/>
</dbReference>
<keyword evidence="5" id="KW-0677">Repeat</keyword>
<evidence type="ECO:0000256" key="4">
    <source>
        <dbReference type="ARBA" id="ARBA00022729"/>
    </source>
</evidence>